<name>A0A9P0H0K7_NEZVI</name>
<evidence type="ECO:0000256" key="4">
    <source>
        <dbReference type="ARBA" id="ARBA00022786"/>
    </source>
</evidence>
<evidence type="ECO:0000256" key="3">
    <source>
        <dbReference type="ARBA" id="ARBA00022776"/>
    </source>
</evidence>
<protein>
    <recommendedName>
        <fullName evidence="1">Anaphase-promoting complex subunit 4</fullName>
    </recommendedName>
</protein>
<dbReference type="Pfam" id="PF12894">
    <property type="entry name" value="ANAPC4_WD40"/>
    <property type="match status" value="1"/>
</dbReference>
<dbReference type="OrthoDB" id="2110451at2759"/>
<dbReference type="InterPro" id="IPR024790">
    <property type="entry name" value="APC4_long_dom"/>
</dbReference>
<dbReference type="InterPro" id="IPR056358">
    <property type="entry name" value="APC4_C"/>
</dbReference>
<evidence type="ECO:0000256" key="2">
    <source>
        <dbReference type="ARBA" id="ARBA00022618"/>
    </source>
</evidence>
<dbReference type="GO" id="GO:0031145">
    <property type="term" value="P:anaphase-promoting complex-dependent catabolic process"/>
    <property type="evidence" value="ECO:0007669"/>
    <property type="project" value="InterPro"/>
</dbReference>
<feature type="region of interest" description="Disordered" evidence="6">
    <location>
        <begin position="705"/>
        <end position="732"/>
    </location>
</feature>
<keyword evidence="4" id="KW-0833">Ubl conjugation pathway</keyword>
<keyword evidence="5" id="KW-0131">Cell cycle</keyword>
<evidence type="ECO:0000256" key="6">
    <source>
        <dbReference type="SAM" id="MobiDB-lite"/>
    </source>
</evidence>
<proteinExistence type="predicted"/>
<dbReference type="Gene3D" id="2.130.10.10">
    <property type="entry name" value="YVTN repeat-like/Quinoprotein amine dehydrogenase"/>
    <property type="match status" value="1"/>
</dbReference>
<dbReference type="PANTHER" id="PTHR13260">
    <property type="entry name" value="ANAPHASE PROMOTING COMPLEX SUBUNIT 4 APC4"/>
    <property type="match status" value="1"/>
</dbReference>
<evidence type="ECO:0000259" key="9">
    <source>
        <dbReference type="Pfam" id="PF23405"/>
    </source>
</evidence>
<feature type="compositionally biased region" description="Acidic residues" evidence="6">
    <location>
        <begin position="706"/>
        <end position="717"/>
    </location>
</feature>
<gene>
    <name evidence="10" type="ORF">NEZAVI_LOCUS259</name>
</gene>
<accession>A0A9P0H0K7</accession>
<evidence type="ECO:0000256" key="1">
    <source>
        <dbReference type="ARBA" id="ARBA00016067"/>
    </source>
</evidence>
<dbReference type="GO" id="GO:0070979">
    <property type="term" value="P:protein K11-linked ubiquitination"/>
    <property type="evidence" value="ECO:0007669"/>
    <property type="project" value="TreeGrafter"/>
</dbReference>
<dbReference type="Pfam" id="PF23405">
    <property type="entry name" value="WD40_APC4_C-half"/>
    <property type="match status" value="1"/>
</dbReference>
<evidence type="ECO:0000259" key="7">
    <source>
        <dbReference type="Pfam" id="PF12894"/>
    </source>
</evidence>
<dbReference type="GO" id="GO:0051301">
    <property type="term" value="P:cell division"/>
    <property type="evidence" value="ECO:0007669"/>
    <property type="project" value="UniProtKB-KW"/>
</dbReference>
<dbReference type="GO" id="GO:0005680">
    <property type="term" value="C:anaphase-promoting complex"/>
    <property type="evidence" value="ECO:0007669"/>
    <property type="project" value="InterPro"/>
</dbReference>
<dbReference type="InterPro" id="IPR024977">
    <property type="entry name" value="Apc4-like_WD40_dom"/>
</dbReference>
<dbReference type="InterPro" id="IPR036322">
    <property type="entry name" value="WD40_repeat_dom_sf"/>
</dbReference>
<dbReference type="SUPFAM" id="SSF50978">
    <property type="entry name" value="WD40 repeat-like"/>
    <property type="match status" value="1"/>
</dbReference>
<feature type="domain" description="Anaphase-promoting complex subunit 4 long" evidence="8">
    <location>
        <begin position="231"/>
        <end position="429"/>
    </location>
</feature>
<dbReference type="Proteomes" id="UP001152798">
    <property type="component" value="Chromosome 1"/>
</dbReference>
<sequence length="732" mass="82602">MMSSAMRQLEERHMASKIELMVWSNKMDLLALSNVKGEVTLHRLSWQRVWTLSPPGEDISVNGIAWRPDGQVIAIGYSNGIVLIVDVENKDIVHKNNYSTSENESCSISSICWLEEKSSLTGTNCSNLIQENAADFLPRLPPISRTFGSINEESNENLEDTKKVSCQKELNFLVVGFTSGKLFVTVFGLFECGIIHLPDDLKSNAIPVAVEISADLKNIFVLVSNGNCLKLIVYDSYVLNSYCKEIYALAYKHGQIMSLMDYLDNTMHAVCEAYENILLLDMESKLSHYADSMPEGTVSADFLELLMFGHMTDSLESFLLHDLTDKGIKKLRHSIELSHSNIQKLVLKHVQAVGQSIAFHLSELKGMARYTERFQVLGVDEPMVTKSFSEVGSFLVKANEVLLVIDESMKKYKALFKWLYDVILRISDDRMPDMQVPGINEQDTRFIADYLYNLEGYNAKSSKKHCFLDHLGQYINDEELTHTLSPELNLWEVFLKDNPCIAANQAIIPRHDKLSLTQQHNKLKQVLKDAFSNPQKAIGSKISVASVTNLMGVSCLPKVSITHLFEKDKLILVFLPHLNTTSYVYMDIIVQEGNISKSSIYFKSQDINTGYTVVDLQIYNKDTISVLLQQPGESRNSVFVQMSMRKIQESATPADVENFVDGITLVEPGALRVIENMVACRLAVSGTRRVAVMLSENMHKVRTYEMEVEEDEEEEDMETTRESDSSSLHQSI</sequence>
<feature type="domain" description="Anaphase-promoting complex subunit 4 C-terminal half WD40" evidence="9">
    <location>
        <begin position="603"/>
        <end position="705"/>
    </location>
</feature>
<reference evidence="10" key="1">
    <citation type="submission" date="2022-01" db="EMBL/GenBank/DDBJ databases">
        <authorList>
            <person name="King R."/>
        </authorList>
    </citation>
    <scope>NUCLEOTIDE SEQUENCE</scope>
</reference>
<dbReference type="EMBL" id="OV725077">
    <property type="protein sequence ID" value="CAH1388695.1"/>
    <property type="molecule type" value="Genomic_DNA"/>
</dbReference>
<feature type="domain" description="Anaphase-promoting complex subunit 4-like WD40" evidence="7">
    <location>
        <begin position="21"/>
        <end position="115"/>
    </location>
</feature>
<dbReference type="InterPro" id="IPR015943">
    <property type="entry name" value="WD40/YVTN_repeat-like_dom_sf"/>
</dbReference>
<keyword evidence="2" id="KW-0132">Cell division</keyword>
<dbReference type="PANTHER" id="PTHR13260:SF0">
    <property type="entry name" value="ANAPHASE-PROMOTING COMPLEX SUBUNIT 4"/>
    <property type="match status" value="1"/>
</dbReference>
<dbReference type="Pfam" id="PF12896">
    <property type="entry name" value="ANAPC4"/>
    <property type="match status" value="1"/>
</dbReference>
<keyword evidence="11" id="KW-1185">Reference proteome</keyword>
<dbReference type="GO" id="GO:0034399">
    <property type="term" value="C:nuclear periphery"/>
    <property type="evidence" value="ECO:0007669"/>
    <property type="project" value="TreeGrafter"/>
</dbReference>
<dbReference type="InterPro" id="IPR024789">
    <property type="entry name" value="APC4"/>
</dbReference>
<evidence type="ECO:0000259" key="8">
    <source>
        <dbReference type="Pfam" id="PF12896"/>
    </source>
</evidence>
<keyword evidence="3" id="KW-0498">Mitosis</keyword>
<organism evidence="10 11">
    <name type="scientific">Nezara viridula</name>
    <name type="common">Southern green stink bug</name>
    <name type="synonym">Cimex viridulus</name>
    <dbReference type="NCBI Taxonomy" id="85310"/>
    <lineage>
        <taxon>Eukaryota</taxon>
        <taxon>Metazoa</taxon>
        <taxon>Ecdysozoa</taxon>
        <taxon>Arthropoda</taxon>
        <taxon>Hexapoda</taxon>
        <taxon>Insecta</taxon>
        <taxon>Pterygota</taxon>
        <taxon>Neoptera</taxon>
        <taxon>Paraneoptera</taxon>
        <taxon>Hemiptera</taxon>
        <taxon>Heteroptera</taxon>
        <taxon>Panheteroptera</taxon>
        <taxon>Pentatomomorpha</taxon>
        <taxon>Pentatomoidea</taxon>
        <taxon>Pentatomidae</taxon>
        <taxon>Pentatominae</taxon>
        <taxon>Nezara</taxon>
    </lineage>
</organism>
<evidence type="ECO:0000313" key="11">
    <source>
        <dbReference type="Proteomes" id="UP001152798"/>
    </source>
</evidence>
<evidence type="ECO:0000313" key="10">
    <source>
        <dbReference type="EMBL" id="CAH1388695.1"/>
    </source>
</evidence>
<dbReference type="AlphaFoldDB" id="A0A9P0H0K7"/>
<evidence type="ECO:0000256" key="5">
    <source>
        <dbReference type="ARBA" id="ARBA00023306"/>
    </source>
</evidence>